<dbReference type="EMBL" id="BK016243">
    <property type="protein sequence ID" value="DAG04393.1"/>
    <property type="molecule type" value="Genomic_DNA"/>
</dbReference>
<sequence>MSVHVARAADAAESASEGVHNNHATNLRDDLDMRFDDLTSKMDALAEAVGALRDSVSEQSHRLQSLEGQVEGVRNDARTDRAHLYDEVSSLHGRIDRVKAVTNRRQGSS</sequence>
<organism evidence="2">
    <name type="scientific">Siphoviridae sp. ctyg07</name>
    <dbReference type="NCBI Taxonomy" id="2825747"/>
    <lineage>
        <taxon>Viruses</taxon>
        <taxon>Duplodnaviria</taxon>
        <taxon>Heunggongvirae</taxon>
        <taxon>Uroviricota</taxon>
        <taxon>Caudoviricetes</taxon>
    </lineage>
</organism>
<name>A0A8S5VC87_9CAUD</name>
<feature type="region of interest" description="Disordered" evidence="1">
    <location>
        <begin position="1"/>
        <end position="30"/>
    </location>
</feature>
<dbReference type="Gene3D" id="1.20.5.340">
    <property type="match status" value="1"/>
</dbReference>
<evidence type="ECO:0000256" key="1">
    <source>
        <dbReference type="SAM" id="MobiDB-lite"/>
    </source>
</evidence>
<accession>A0A8S5VC87</accession>
<reference evidence="2" key="1">
    <citation type="journal article" date="2021" name="Proc. Natl. Acad. Sci. U.S.A.">
        <title>A Catalog of Tens of Thousands of Viruses from Human Metagenomes Reveals Hidden Associations with Chronic Diseases.</title>
        <authorList>
            <person name="Tisza M.J."/>
            <person name="Buck C.B."/>
        </authorList>
    </citation>
    <scope>NUCLEOTIDE SEQUENCE</scope>
    <source>
        <strain evidence="2">Ctyg07</strain>
    </source>
</reference>
<evidence type="ECO:0000313" key="2">
    <source>
        <dbReference type="EMBL" id="DAG04393.1"/>
    </source>
</evidence>
<feature type="compositionally biased region" description="Low complexity" evidence="1">
    <location>
        <begin position="1"/>
        <end position="17"/>
    </location>
</feature>
<protein>
    <submittedName>
        <fullName evidence="2">Uncharacterized protein</fullName>
    </submittedName>
</protein>
<proteinExistence type="predicted"/>